<dbReference type="EMBL" id="VLLA01000003">
    <property type="protein sequence ID" value="TWI73802.1"/>
    <property type="molecule type" value="Genomic_DNA"/>
</dbReference>
<dbReference type="Gene3D" id="3.40.50.720">
    <property type="entry name" value="NAD(P)-binding Rossmann-like Domain"/>
    <property type="match status" value="1"/>
</dbReference>
<gene>
    <name evidence="2" type="ORF">IQ16_01946</name>
</gene>
<dbReference type="SUPFAM" id="SSF51735">
    <property type="entry name" value="NAD(P)-binding Rossmann-fold domains"/>
    <property type="match status" value="1"/>
</dbReference>
<keyword evidence="3" id="KW-1185">Reference proteome</keyword>
<dbReference type="InterPro" id="IPR036291">
    <property type="entry name" value="NAD(P)-bd_dom_sf"/>
</dbReference>
<dbReference type="PANTHER" id="PTHR43355">
    <property type="entry name" value="FLAVIN REDUCTASE (NADPH)"/>
    <property type="match status" value="1"/>
</dbReference>
<reference evidence="2 3" key="1">
    <citation type="journal article" date="2015" name="Stand. Genomic Sci.">
        <title>Genomic Encyclopedia of Bacterial and Archaeal Type Strains, Phase III: the genomes of soil and plant-associated and newly described type strains.</title>
        <authorList>
            <person name="Whitman W.B."/>
            <person name="Woyke T."/>
            <person name="Klenk H.P."/>
            <person name="Zhou Y."/>
            <person name="Lilburn T.G."/>
            <person name="Beck B.J."/>
            <person name="De Vos P."/>
            <person name="Vandamme P."/>
            <person name="Eisen J.A."/>
            <person name="Garrity G."/>
            <person name="Hugenholtz P."/>
            <person name="Kyrpides N.C."/>
        </authorList>
    </citation>
    <scope>NUCLEOTIDE SEQUENCE [LARGE SCALE GENOMIC DNA]</scope>
    <source>
        <strain evidence="2 3">CGMCC 1.10948</strain>
    </source>
</reference>
<sequence>MKVTLFGATGTTGKYLIDEALKRGIDVTVFARSSSSFENAKVKIVRGELTDNALLREAVSGSDAVVSALGPTKLRHPKDLPITRATEAIISAMKQVHVQRLIAISTGMAVDPGDRFDWKIRLPATLIKYLMRSCYNDILALAKVIRASGLDWTMVRVAFLRNDPAIGHLNVGLYGVSRHSLAVNREDLARFMFDQITERRYIHQAPGISTK</sequence>
<accession>A0A562RXM7</accession>
<name>A0A562RXM7_9BRAD</name>
<feature type="domain" description="NAD(P)-binding" evidence="1">
    <location>
        <begin position="7"/>
        <end position="198"/>
    </location>
</feature>
<dbReference type="OrthoDB" id="7352421at2"/>
<dbReference type="GO" id="GO:0042602">
    <property type="term" value="F:riboflavin reductase (NADPH) activity"/>
    <property type="evidence" value="ECO:0007669"/>
    <property type="project" value="TreeGrafter"/>
</dbReference>
<evidence type="ECO:0000313" key="2">
    <source>
        <dbReference type="EMBL" id="TWI73802.1"/>
    </source>
</evidence>
<evidence type="ECO:0000313" key="3">
    <source>
        <dbReference type="Proteomes" id="UP000316291"/>
    </source>
</evidence>
<dbReference type="RefSeq" id="WP_018647038.1">
    <property type="nucleotide sequence ID" value="NZ_VLLA01000003.1"/>
</dbReference>
<protein>
    <submittedName>
        <fullName evidence="2">Putative NADH-flavin reductase</fullName>
    </submittedName>
</protein>
<dbReference type="Proteomes" id="UP000316291">
    <property type="component" value="Unassembled WGS sequence"/>
</dbReference>
<comment type="caution">
    <text evidence="2">The sequence shown here is derived from an EMBL/GenBank/DDBJ whole genome shotgun (WGS) entry which is preliminary data.</text>
</comment>
<dbReference type="GO" id="GO:0004074">
    <property type="term" value="F:biliverdin reductase [NAD(P)H] activity"/>
    <property type="evidence" value="ECO:0007669"/>
    <property type="project" value="TreeGrafter"/>
</dbReference>
<dbReference type="InterPro" id="IPR051606">
    <property type="entry name" value="Polyketide_Oxido-like"/>
</dbReference>
<proteinExistence type="predicted"/>
<dbReference type="InterPro" id="IPR016040">
    <property type="entry name" value="NAD(P)-bd_dom"/>
</dbReference>
<dbReference type="PANTHER" id="PTHR43355:SF2">
    <property type="entry name" value="FLAVIN REDUCTASE (NADPH)"/>
    <property type="match status" value="1"/>
</dbReference>
<organism evidence="2 3">
    <name type="scientific">Bradyrhizobium huanghuaihaiense</name>
    <dbReference type="NCBI Taxonomy" id="990078"/>
    <lineage>
        <taxon>Bacteria</taxon>
        <taxon>Pseudomonadati</taxon>
        <taxon>Pseudomonadota</taxon>
        <taxon>Alphaproteobacteria</taxon>
        <taxon>Hyphomicrobiales</taxon>
        <taxon>Nitrobacteraceae</taxon>
        <taxon>Bradyrhizobium</taxon>
    </lineage>
</organism>
<dbReference type="AlphaFoldDB" id="A0A562RXM7"/>
<dbReference type="Pfam" id="PF13460">
    <property type="entry name" value="NAD_binding_10"/>
    <property type="match status" value="1"/>
</dbReference>
<evidence type="ECO:0000259" key="1">
    <source>
        <dbReference type="Pfam" id="PF13460"/>
    </source>
</evidence>